<dbReference type="SMART" id="SM00355">
    <property type="entry name" value="ZnF_C2H2"/>
    <property type="match status" value="4"/>
</dbReference>
<proteinExistence type="predicted"/>
<keyword evidence="3" id="KW-1185">Reference proteome</keyword>
<sequence>MQWKCKSCSYTSEKRAQLFKHYRISHGAYSRIAPVPCLHTECPCTLKSFNALKVHLSKNHSQQRSAQSSNSSHALVSYKCHVCDFKEPCSESEYFAHLRTHLRNSEKVQCPFKDCSFETNVYSTFNAHKSKAHQQHCHEDFKLGVMLSTAFGDTQENIVYSLNDNSGSEDECNMAEEQVNLEDTKQKLEHSLASLFLKMRTILHISENATQEIIQQLNQIHLLSEPLLYNIIQQTVEKHYDKVDSTVVKKLVRAVTESNVLLHCTNEGGPLSTSNKRASYFMREYSVVSPVEYKVDRDEQYYVVYPNYPKVAKLLNKPKVLDEVLAFREK</sequence>
<feature type="domain" description="C2H2-type" evidence="1">
    <location>
        <begin position="37"/>
        <end position="60"/>
    </location>
</feature>
<gene>
    <name evidence="2" type="ORF">TvY486_0034170</name>
</gene>
<dbReference type="InterPro" id="IPR013087">
    <property type="entry name" value="Znf_C2H2_type"/>
</dbReference>
<protein>
    <recommendedName>
        <fullName evidence="1">C2H2-type domain-containing protein</fullName>
    </recommendedName>
</protein>
<evidence type="ECO:0000259" key="1">
    <source>
        <dbReference type="PROSITE" id="PS00028"/>
    </source>
</evidence>
<accession>F9WSM9</accession>
<dbReference type="AlphaFoldDB" id="F9WSM9"/>
<name>F9WSM9_TRYVY</name>
<dbReference type="Gene3D" id="3.30.160.60">
    <property type="entry name" value="Classic Zinc Finger"/>
    <property type="match status" value="1"/>
</dbReference>
<dbReference type="PROSITE" id="PS00028">
    <property type="entry name" value="ZINC_FINGER_C2H2_1"/>
    <property type="match status" value="1"/>
</dbReference>
<dbReference type="Proteomes" id="UP000009027">
    <property type="component" value="Unassembled WGS sequence"/>
</dbReference>
<feature type="non-terminal residue" evidence="2">
    <location>
        <position position="330"/>
    </location>
</feature>
<organism evidence="2 3">
    <name type="scientific">Trypanosoma vivax (strain Y486)</name>
    <dbReference type="NCBI Taxonomy" id="1055687"/>
    <lineage>
        <taxon>Eukaryota</taxon>
        <taxon>Discoba</taxon>
        <taxon>Euglenozoa</taxon>
        <taxon>Kinetoplastea</taxon>
        <taxon>Metakinetoplastina</taxon>
        <taxon>Trypanosomatida</taxon>
        <taxon>Trypanosomatidae</taxon>
        <taxon>Trypanosoma</taxon>
        <taxon>Duttonella</taxon>
    </lineage>
</organism>
<dbReference type="VEuPathDB" id="TriTrypDB:TvY486_0034170"/>
<reference evidence="2 3" key="1">
    <citation type="journal article" date="2012" name="Proc. Natl. Acad. Sci. U.S.A.">
        <title>Antigenic diversity is generated by distinct evolutionary mechanisms in African trypanosome species.</title>
        <authorList>
            <person name="Jackson A.P."/>
            <person name="Berry A."/>
            <person name="Aslett M."/>
            <person name="Allison H.C."/>
            <person name="Burton P."/>
            <person name="Vavrova-Anderson J."/>
            <person name="Brown R."/>
            <person name="Browne H."/>
            <person name="Corton N."/>
            <person name="Hauser H."/>
            <person name="Gamble J."/>
            <person name="Gilderthorp R."/>
            <person name="Marcello L."/>
            <person name="McQuillan J."/>
            <person name="Otto T.D."/>
            <person name="Quail M.A."/>
            <person name="Sanders M.J."/>
            <person name="van Tonder A."/>
            <person name="Ginger M.L."/>
            <person name="Field M.C."/>
            <person name="Barry J.D."/>
            <person name="Hertz-Fowler C."/>
            <person name="Berriman M."/>
        </authorList>
    </citation>
    <scope>NUCLEOTIDE SEQUENCE</scope>
    <source>
        <strain evidence="2 3">Y486</strain>
    </source>
</reference>
<evidence type="ECO:0000313" key="2">
    <source>
        <dbReference type="EMBL" id="CCD20568.1"/>
    </source>
</evidence>
<evidence type="ECO:0000313" key="3">
    <source>
        <dbReference type="Proteomes" id="UP000009027"/>
    </source>
</evidence>
<dbReference type="EMBL" id="CAEX01005902">
    <property type="protein sequence ID" value="CCD20568.1"/>
    <property type="molecule type" value="Genomic_DNA"/>
</dbReference>